<feature type="signal peptide" evidence="1">
    <location>
        <begin position="1"/>
        <end position="25"/>
    </location>
</feature>
<feature type="chain" id="PRO_5045630122" description="Calcineurin-like phosphoesterase domain-containing protein" evidence="1">
    <location>
        <begin position="26"/>
        <end position="377"/>
    </location>
</feature>
<name>A0ABQ1JZN6_9GAMM</name>
<organism evidence="3 4">
    <name type="scientific">Marinobacterium zhoushanense</name>
    <dbReference type="NCBI Taxonomy" id="1679163"/>
    <lineage>
        <taxon>Bacteria</taxon>
        <taxon>Pseudomonadati</taxon>
        <taxon>Pseudomonadota</taxon>
        <taxon>Gammaproteobacteria</taxon>
        <taxon>Oceanospirillales</taxon>
        <taxon>Oceanospirillaceae</taxon>
        <taxon>Marinobacterium</taxon>
    </lineage>
</organism>
<dbReference type="InterPro" id="IPR004843">
    <property type="entry name" value="Calcineurin-like_PHP"/>
</dbReference>
<evidence type="ECO:0000313" key="4">
    <source>
        <dbReference type="Proteomes" id="UP000629025"/>
    </source>
</evidence>
<evidence type="ECO:0000313" key="3">
    <source>
        <dbReference type="EMBL" id="GGB79660.1"/>
    </source>
</evidence>
<dbReference type="PANTHER" id="PTHR43143">
    <property type="entry name" value="METALLOPHOSPHOESTERASE, CALCINEURIN SUPERFAMILY"/>
    <property type="match status" value="1"/>
</dbReference>
<dbReference type="InterPro" id="IPR029052">
    <property type="entry name" value="Metallo-depent_PP-like"/>
</dbReference>
<comment type="caution">
    <text evidence="3">The sequence shown here is derived from an EMBL/GenBank/DDBJ whole genome shotgun (WGS) entry which is preliminary data.</text>
</comment>
<proteinExistence type="predicted"/>
<dbReference type="InterPro" id="IPR051918">
    <property type="entry name" value="STPP_CPPED1"/>
</dbReference>
<evidence type="ECO:0000259" key="2">
    <source>
        <dbReference type="Pfam" id="PF00149"/>
    </source>
</evidence>
<feature type="domain" description="Calcineurin-like phosphoesterase" evidence="2">
    <location>
        <begin position="56"/>
        <end position="292"/>
    </location>
</feature>
<accession>A0ABQ1JZN6</accession>
<dbReference type="SUPFAM" id="SSF56300">
    <property type="entry name" value="Metallo-dependent phosphatases"/>
    <property type="match status" value="1"/>
</dbReference>
<dbReference type="Pfam" id="PF00149">
    <property type="entry name" value="Metallophos"/>
    <property type="match status" value="1"/>
</dbReference>
<dbReference type="Proteomes" id="UP000629025">
    <property type="component" value="Unassembled WGS sequence"/>
</dbReference>
<dbReference type="RefSeq" id="WP_188745208.1">
    <property type="nucleotide sequence ID" value="NZ_BMIJ01000001.1"/>
</dbReference>
<protein>
    <recommendedName>
        <fullName evidence="2">Calcineurin-like phosphoesterase domain-containing protein</fullName>
    </recommendedName>
</protein>
<sequence length="377" mass="41131">MHYLRWAIACSTLTVLWLSPVTAEARERVSSFVYVGCNRVGFGATDPAPSTANVAQLQQTLADIAALPVKPDYFFFVGDMVLGMQADGGKTLTRELDAWKVLVNQNRFADSGIELLPLVGNHEADASTKMGDGSYVEYPDAANLAAWVAWLDRHHLAKAHNGPNGATELKHDLLAEDNNQTQSYSFDDLSTGVHYLLLNTDSLSTVSNPALPDKTVASWVPLHWVEQDIAKAETNPQIDKIVVLAHKPLVLDNPGPHDIVYNTTPYKLADDLLTLFSNTPKFAGYFAAHAHEWRYTDKLGPNRNVTQILAGNGGSQLDAGWSPEGGAYFGFTQVNLYDDNTVGIVSYARPAPTPYDSTDPQPAAKSSEEIFFPVIGK</sequence>
<dbReference type="EMBL" id="BMIJ01000001">
    <property type="protein sequence ID" value="GGB79660.1"/>
    <property type="molecule type" value="Genomic_DNA"/>
</dbReference>
<gene>
    <name evidence="3" type="ORF">GCM10011352_01640</name>
</gene>
<evidence type="ECO:0000256" key="1">
    <source>
        <dbReference type="SAM" id="SignalP"/>
    </source>
</evidence>
<dbReference type="Gene3D" id="3.60.21.10">
    <property type="match status" value="1"/>
</dbReference>
<keyword evidence="1" id="KW-0732">Signal</keyword>
<keyword evidence="4" id="KW-1185">Reference proteome</keyword>
<dbReference type="PANTHER" id="PTHR43143:SF1">
    <property type="entry name" value="SERINE_THREONINE-PROTEIN PHOSPHATASE CPPED1"/>
    <property type="match status" value="1"/>
</dbReference>
<reference evidence="4" key="1">
    <citation type="journal article" date="2019" name="Int. J. Syst. Evol. Microbiol.">
        <title>The Global Catalogue of Microorganisms (GCM) 10K type strain sequencing project: providing services to taxonomists for standard genome sequencing and annotation.</title>
        <authorList>
            <consortium name="The Broad Institute Genomics Platform"/>
            <consortium name="The Broad Institute Genome Sequencing Center for Infectious Disease"/>
            <person name="Wu L."/>
            <person name="Ma J."/>
        </authorList>
    </citation>
    <scope>NUCLEOTIDE SEQUENCE [LARGE SCALE GENOMIC DNA]</scope>
    <source>
        <strain evidence="4">CGMCC 1.15341</strain>
    </source>
</reference>